<dbReference type="RefSeq" id="WP_183590001.1">
    <property type="nucleotide sequence ID" value="NZ_JACHCA010000025.1"/>
</dbReference>
<dbReference type="PANTHER" id="PTHR42791:SF1">
    <property type="entry name" value="N-ACETYLTRANSFERASE DOMAIN-CONTAINING PROTEIN"/>
    <property type="match status" value="1"/>
</dbReference>
<dbReference type="AlphaFoldDB" id="A0A841JRV9"/>
<dbReference type="GO" id="GO:0005840">
    <property type="term" value="C:ribosome"/>
    <property type="evidence" value="ECO:0007669"/>
    <property type="project" value="UniProtKB-KW"/>
</dbReference>
<dbReference type="PANTHER" id="PTHR42791">
    <property type="entry name" value="GNAT FAMILY ACETYLTRANSFERASE"/>
    <property type="match status" value="1"/>
</dbReference>
<name>A0A841JRV9_9SPHI</name>
<dbReference type="Gene3D" id="3.40.630.30">
    <property type="match status" value="1"/>
</dbReference>
<reference evidence="1 2" key="1">
    <citation type="submission" date="2020-08" db="EMBL/GenBank/DDBJ databases">
        <title>Genomic Encyclopedia of Type Strains, Phase IV (KMG-V): Genome sequencing to study the core and pangenomes of soil and plant-associated prokaryotes.</title>
        <authorList>
            <person name="Whitman W."/>
        </authorList>
    </citation>
    <scope>NUCLEOTIDE SEQUENCE [LARGE SCALE GENOMIC DNA]</scope>
    <source>
        <strain evidence="1 2">MP601</strain>
    </source>
</reference>
<protein>
    <submittedName>
        <fullName evidence="1">Ribosomal protein S18 acetylase RimI-like enzyme</fullName>
    </submittedName>
</protein>
<comment type="caution">
    <text evidence="1">The sequence shown here is derived from an EMBL/GenBank/DDBJ whole genome shotgun (WGS) entry which is preliminary data.</text>
</comment>
<keyword evidence="1" id="KW-0687">Ribonucleoprotein</keyword>
<dbReference type="Proteomes" id="UP000548326">
    <property type="component" value="Unassembled WGS sequence"/>
</dbReference>
<gene>
    <name evidence="1" type="ORF">HDF22_005679</name>
</gene>
<dbReference type="InterPro" id="IPR052523">
    <property type="entry name" value="Trichothecene_AcTrans"/>
</dbReference>
<proteinExistence type="predicted"/>
<keyword evidence="1" id="KW-0689">Ribosomal protein</keyword>
<evidence type="ECO:0000313" key="2">
    <source>
        <dbReference type="Proteomes" id="UP000548326"/>
    </source>
</evidence>
<dbReference type="SUPFAM" id="SSF55729">
    <property type="entry name" value="Acyl-CoA N-acyltransferases (Nat)"/>
    <property type="match status" value="1"/>
</dbReference>
<dbReference type="EMBL" id="JACHCA010000025">
    <property type="protein sequence ID" value="MBB6131528.1"/>
    <property type="molecule type" value="Genomic_DNA"/>
</dbReference>
<sequence length="190" mass="22195">MKIAGKENKNIVVDILTAAFDDNKSFNAIIKQDNKREIRIRKIFEYYFDIWSEYGVIYLSDDQTACSVIAFPHVKKPVMKMLIKDLNLLFLLGIKSIKMGLSREAKIKKQHPNTPFYYLLFIGVYPHLQHQGRGGSLLAELIKDSEIRSLPIYLETYLPQNITLYKNHGFKIFHELDFDFPVYCMNRPLS</sequence>
<dbReference type="InterPro" id="IPR016181">
    <property type="entry name" value="Acyl_CoA_acyltransferase"/>
</dbReference>
<organism evidence="1 2">
    <name type="scientific">Mucilaginibacter lappiensis</name>
    <dbReference type="NCBI Taxonomy" id="354630"/>
    <lineage>
        <taxon>Bacteria</taxon>
        <taxon>Pseudomonadati</taxon>
        <taxon>Bacteroidota</taxon>
        <taxon>Sphingobacteriia</taxon>
        <taxon>Sphingobacteriales</taxon>
        <taxon>Sphingobacteriaceae</taxon>
        <taxon>Mucilaginibacter</taxon>
    </lineage>
</organism>
<accession>A0A841JRV9</accession>
<evidence type="ECO:0000313" key="1">
    <source>
        <dbReference type="EMBL" id="MBB6131528.1"/>
    </source>
</evidence>